<dbReference type="STRING" id="208445.SAMN04489727_6388"/>
<evidence type="ECO:0000313" key="2">
    <source>
        <dbReference type="EMBL" id="SED09572.1"/>
    </source>
</evidence>
<keyword evidence="3" id="KW-1185">Reference proteome</keyword>
<organism evidence="2 3">
    <name type="scientific">Amycolatopsis tolypomycina</name>
    <dbReference type="NCBI Taxonomy" id="208445"/>
    <lineage>
        <taxon>Bacteria</taxon>
        <taxon>Bacillati</taxon>
        <taxon>Actinomycetota</taxon>
        <taxon>Actinomycetes</taxon>
        <taxon>Pseudonocardiales</taxon>
        <taxon>Pseudonocardiaceae</taxon>
        <taxon>Amycolatopsis</taxon>
    </lineage>
</organism>
<dbReference type="Proteomes" id="UP000199622">
    <property type="component" value="Unassembled WGS sequence"/>
</dbReference>
<reference evidence="3" key="1">
    <citation type="submission" date="2016-10" db="EMBL/GenBank/DDBJ databases">
        <authorList>
            <person name="Varghese N."/>
            <person name="Submissions S."/>
        </authorList>
    </citation>
    <scope>NUCLEOTIDE SEQUENCE [LARGE SCALE GENOMIC DNA]</scope>
    <source>
        <strain evidence="3">DSM 44544</strain>
    </source>
</reference>
<proteinExistence type="predicted"/>
<feature type="compositionally biased region" description="Gly residues" evidence="1">
    <location>
        <begin position="46"/>
        <end position="65"/>
    </location>
</feature>
<dbReference type="EMBL" id="FNSO01000004">
    <property type="protein sequence ID" value="SED09572.1"/>
    <property type="molecule type" value="Genomic_DNA"/>
</dbReference>
<sequence>MPGLAVEGDREAVQEAHWYIVWLPGSMSCLDQAYASGQPVVPHDAGPGGGGGGGGGGQGSGKVDR</sequence>
<name>A0A1H4XV03_9PSEU</name>
<gene>
    <name evidence="2" type="ORF">SAMN04489727_6388</name>
</gene>
<feature type="region of interest" description="Disordered" evidence="1">
    <location>
        <begin position="37"/>
        <end position="65"/>
    </location>
</feature>
<evidence type="ECO:0000313" key="3">
    <source>
        <dbReference type="Proteomes" id="UP000199622"/>
    </source>
</evidence>
<protein>
    <submittedName>
        <fullName evidence="2">Uncharacterized protein</fullName>
    </submittedName>
</protein>
<evidence type="ECO:0000256" key="1">
    <source>
        <dbReference type="SAM" id="MobiDB-lite"/>
    </source>
</evidence>
<dbReference type="AlphaFoldDB" id="A0A1H4XV03"/>
<accession>A0A1H4XV03</accession>